<name>A0ABS4CJ88_9ENTE</name>
<protein>
    <submittedName>
        <fullName evidence="1">TipC family immunity protein</fullName>
    </submittedName>
</protein>
<reference evidence="1 2" key="1">
    <citation type="submission" date="2020-12" db="EMBL/GenBank/DDBJ databases">
        <title>Vagococcus allomyrinae sp. nov. and Enterococcus lavae sp. nov., isolated from the larvae of Allomyrina dichotoma.</title>
        <authorList>
            <person name="Lee S.D."/>
        </authorList>
    </citation>
    <scope>NUCLEOTIDE SEQUENCE [LARGE SCALE GENOMIC DNA]</scope>
    <source>
        <strain evidence="1 2">BWM-S5</strain>
    </source>
</reference>
<proteinExistence type="predicted"/>
<dbReference type="EMBL" id="JAEDXU010000004">
    <property type="protein sequence ID" value="MBP1046680.1"/>
    <property type="molecule type" value="Genomic_DNA"/>
</dbReference>
<dbReference type="Proteomes" id="UP000673375">
    <property type="component" value="Unassembled WGS sequence"/>
</dbReference>
<dbReference type="NCBIfam" id="NF033863">
    <property type="entry name" value="immun_TipC_fam"/>
    <property type="match status" value="1"/>
</dbReference>
<sequence>MKKIISIGLIVLCLGLGGFVLMQKREKNIFDEMYQEEQTAIKSNQKIGFAAVPQIEQQSYKDVGPDFPILRSYKKQYLPENIDSVTVSFDFETKEIGFSLSKELTDSLILNVSYHYYVQKKELIEKVRIVQSQLNSDGNYPEDIENPKKVTDYLEKYKISITDLKEETDKVFNQLIVSDWLNVNQSNYSLDDLGDVKYIQASIFE</sequence>
<comment type="caution">
    <text evidence="1">The sequence shown here is derived from an EMBL/GenBank/DDBJ whole genome shotgun (WGS) entry which is preliminary data.</text>
</comment>
<dbReference type="InterPro" id="IPR048042">
    <property type="entry name" value="TipC-like"/>
</dbReference>
<gene>
    <name evidence="1" type="ORF">I6N96_10300</name>
</gene>
<evidence type="ECO:0000313" key="2">
    <source>
        <dbReference type="Proteomes" id="UP000673375"/>
    </source>
</evidence>
<evidence type="ECO:0000313" key="1">
    <source>
        <dbReference type="EMBL" id="MBP1046680.1"/>
    </source>
</evidence>
<keyword evidence="2" id="KW-1185">Reference proteome</keyword>
<organism evidence="1 2">
    <name type="scientific">Enterococcus larvae</name>
    <dbReference type="NCBI Taxonomy" id="2794352"/>
    <lineage>
        <taxon>Bacteria</taxon>
        <taxon>Bacillati</taxon>
        <taxon>Bacillota</taxon>
        <taxon>Bacilli</taxon>
        <taxon>Lactobacillales</taxon>
        <taxon>Enterococcaceae</taxon>
        <taxon>Enterococcus</taxon>
    </lineage>
</organism>
<dbReference type="RefSeq" id="WP_209557466.1">
    <property type="nucleotide sequence ID" value="NZ_JAEDXU010000004.1"/>
</dbReference>
<accession>A0ABS4CJ88</accession>